<dbReference type="SUPFAM" id="SSF53041">
    <property type="entry name" value="Resolvase-like"/>
    <property type="match status" value="1"/>
</dbReference>
<dbReference type="RefSeq" id="WP_380860968.1">
    <property type="nucleotide sequence ID" value="NZ_JBHRXV010000009.1"/>
</dbReference>
<evidence type="ECO:0000259" key="5">
    <source>
        <dbReference type="PROSITE" id="PS51736"/>
    </source>
</evidence>
<dbReference type="EMBL" id="JBHRXV010000009">
    <property type="protein sequence ID" value="MFC3712997.1"/>
    <property type="molecule type" value="Genomic_DNA"/>
</dbReference>
<dbReference type="InterPro" id="IPR006119">
    <property type="entry name" value="Resolv_N"/>
</dbReference>
<dbReference type="CDD" id="cd03768">
    <property type="entry name" value="SR_ResInv"/>
    <property type="match status" value="1"/>
</dbReference>
<evidence type="ECO:0000256" key="2">
    <source>
        <dbReference type="ARBA" id="ARBA00023125"/>
    </source>
</evidence>
<feature type="region of interest" description="Disordered" evidence="4">
    <location>
        <begin position="203"/>
        <end position="226"/>
    </location>
</feature>
<evidence type="ECO:0000256" key="3">
    <source>
        <dbReference type="ARBA" id="ARBA00023172"/>
    </source>
</evidence>
<dbReference type="CDD" id="cd00569">
    <property type="entry name" value="HTH_Hin_like"/>
    <property type="match status" value="1"/>
</dbReference>
<comment type="caution">
    <text evidence="6">The sequence shown here is derived from an EMBL/GenBank/DDBJ whole genome shotgun (WGS) entry which is preliminary data.</text>
</comment>
<proteinExistence type="inferred from homology"/>
<dbReference type="PANTHER" id="PTHR30461">
    <property type="entry name" value="DNA-INVERTASE FROM LAMBDOID PROPHAGE"/>
    <property type="match status" value="1"/>
</dbReference>
<dbReference type="Gene3D" id="1.10.10.60">
    <property type="entry name" value="Homeodomain-like"/>
    <property type="match status" value="1"/>
</dbReference>
<dbReference type="Gene3D" id="3.40.50.1390">
    <property type="entry name" value="Resolvase, N-terminal catalytic domain"/>
    <property type="match status" value="1"/>
</dbReference>
<dbReference type="SUPFAM" id="SSF46689">
    <property type="entry name" value="Homeodomain-like"/>
    <property type="match status" value="1"/>
</dbReference>
<gene>
    <name evidence="6" type="ORF">ACFOMD_10465</name>
</gene>
<comment type="similarity">
    <text evidence="1">Belongs to the site-specific recombinase resolvase family.</text>
</comment>
<dbReference type="InterPro" id="IPR036162">
    <property type="entry name" value="Resolvase-like_N_sf"/>
</dbReference>
<evidence type="ECO:0000256" key="4">
    <source>
        <dbReference type="SAM" id="MobiDB-lite"/>
    </source>
</evidence>
<keyword evidence="3" id="KW-0233">DNA recombination</keyword>
<evidence type="ECO:0000256" key="1">
    <source>
        <dbReference type="ARBA" id="ARBA00009913"/>
    </source>
</evidence>
<organism evidence="6 7">
    <name type="scientific">Sphingoaurantiacus capsulatus</name>
    <dbReference type="NCBI Taxonomy" id="1771310"/>
    <lineage>
        <taxon>Bacteria</taxon>
        <taxon>Pseudomonadati</taxon>
        <taxon>Pseudomonadota</taxon>
        <taxon>Alphaproteobacteria</taxon>
        <taxon>Sphingomonadales</taxon>
        <taxon>Sphingosinicellaceae</taxon>
        <taxon>Sphingoaurantiacus</taxon>
    </lineage>
</organism>
<sequence>MGRGVPSTIKQDRHFLALADRNPIKLGYARADGDARSLARQEAQLRKAGCAQLFSDADGDPPPANLGLKACLEALRPGDMLVTTRLDRPAHSLANLVELLDGLTRRGIAFRSLDEDIDTGSTDGPLISRVIGVLASFQRSLISEKTRAGMAAAQAQGQHVGRPRSLDDEQIAAARHAIEKDGEPPSAVAARFGVHPRTLQRLMHGEAGGTPPPSQLTRARLLRRPT</sequence>
<reference evidence="7" key="1">
    <citation type="journal article" date="2019" name="Int. J. Syst. Evol. Microbiol.">
        <title>The Global Catalogue of Microorganisms (GCM) 10K type strain sequencing project: providing services to taxonomists for standard genome sequencing and annotation.</title>
        <authorList>
            <consortium name="The Broad Institute Genomics Platform"/>
            <consortium name="The Broad Institute Genome Sequencing Center for Infectious Disease"/>
            <person name="Wu L."/>
            <person name="Ma J."/>
        </authorList>
    </citation>
    <scope>NUCLEOTIDE SEQUENCE [LARGE SCALE GENOMIC DNA]</scope>
    <source>
        <strain evidence="7">KCTC 42644</strain>
    </source>
</reference>
<dbReference type="InterPro" id="IPR009057">
    <property type="entry name" value="Homeodomain-like_sf"/>
</dbReference>
<name>A0ABV7XCN3_9SPHN</name>
<evidence type="ECO:0000313" key="7">
    <source>
        <dbReference type="Proteomes" id="UP001595615"/>
    </source>
</evidence>
<protein>
    <submittedName>
        <fullName evidence="6">Recombinase family protein</fullName>
    </submittedName>
</protein>
<evidence type="ECO:0000313" key="6">
    <source>
        <dbReference type="EMBL" id="MFC3712997.1"/>
    </source>
</evidence>
<dbReference type="SMART" id="SM00857">
    <property type="entry name" value="Resolvase"/>
    <property type="match status" value="1"/>
</dbReference>
<feature type="domain" description="Resolvase/invertase-type recombinase catalytic" evidence="5">
    <location>
        <begin position="24"/>
        <end position="157"/>
    </location>
</feature>
<dbReference type="Proteomes" id="UP001595615">
    <property type="component" value="Unassembled WGS sequence"/>
</dbReference>
<dbReference type="InterPro" id="IPR050639">
    <property type="entry name" value="SSR_resolvase"/>
</dbReference>
<keyword evidence="7" id="KW-1185">Reference proteome</keyword>
<dbReference type="Pfam" id="PF00239">
    <property type="entry name" value="Resolvase"/>
    <property type="match status" value="1"/>
</dbReference>
<dbReference type="PROSITE" id="PS51736">
    <property type="entry name" value="RECOMBINASES_3"/>
    <property type="match status" value="1"/>
</dbReference>
<dbReference type="PANTHER" id="PTHR30461:SF2">
    <property type="entry name" value="SERINE RECOMBINASE PINE-RELATED"/>
    <property type="match status" value="1"/>
</dbReference>
<keyword evidence="2" id="KW-0238">DNA-binding</keyword>
<accession>A0ABV7XCN3</accession>